<dbReference type="RefSeq" id="WP_002705752.1">
    <property type="nucleotide sequence ID" value="NZ_AGRW01000052.1"/>
</dbReference>
<dbReference type="AlphaFoldDB" id="H7EMW5"/>
<dbReference type="OrthoDB" id="1425703at2"/>
<accession>H7EMW5</accession>
<proteinExistence type="predicted"/>
<evidence type="ECO:0000313" key="1">
    <source>
        <dbReference type="EMBL" id="EIC01029.1"/>
    </source>
</evidence>
<dbReference type="eggNOG" id="ENOG502ZAV8">
    <property type="taxonomic scope" value="Bacteria"/>
</dbReference>
<organism evidence="1 2">
    <name type="scientific">Treponema saccharophilum DSM 2985</name>
    <dbReference type="NCBI Taxonomy" id="907348"/>
    <lineage>
        <taxon>Bacteria</taxon>
        <taxon>Pseudomonadati</taxon>
        <taxon>Spirochaetota</taxon>
        <taxon>Spirochaetia</taxon>
        <taxon>Spirochaetales</taxon>
        <taxon>Treponemataceae</taxon>
        <taxon>Treponema</taxon>
    </lineage>
</organism>
<sequence>MSREVSVVENGQKGLGVLEAVYGKVISGVHPLSEPLEKFAEEYIRQAAGDKEKAVDDMVSNQVAKLATTGFLTGLGGLITLPVSIPADITTGLYVQMRMICAIAYMRGYDIQSDAVKTLVYTSLVGLKIVDLVKQVGLKASEKIALNMLKKLPGHILVKINQKIGFRFLTKFGQKGLVNIWKVIPVVPGIVNAAWNAVETKAVAERAKKNFCGQ</sequence>
<evidence type="ECO:0008006" key="3">
    <source>
        <dbReference type="Google" id="ProtNLM"/>
    </source>
</evidence>
<reference evidence="1 2" key="1">
    <citation type="submission" date="2011-09" db="EMBL/GenBank/DDBJ databases">
        <title>The draft genome of Treponema saccharophilum DSM 2985.</title>
        <authorList>
            <consortium name="US DOE Joint Genome Institute (JGI-PGF)"/>
            <person name="Lucas S."/>
            <person name="Copeland A."/>
            <person name="Lapidus A."/>
            <person name="Glavina del Rio T."/>
            <person name="Dalin E."/>
            <person name="Tice H."/>
            <person name="Bruce D."/>
            <person name="Goodwin L."/>
            <person name="Pitluck S."/>
            <person name="Peters L."/>
            <person name="Kyrpides N."/>
            <person name="Mavromatis K."/>
            <person name="Ivanova N."/>
            <person name="Markowitz V."/>
            <person name="Cheng J.-F."/>
            <person name="Hugenholtz P."/>
            <person name="Woyke T."/>
            <person name="Wu D."/>
            <person name="Gronow S."/>
            <person name="Wellnitz S."/>
            <person name="Brambilla E."/>
            <person name="Klenk H.-P."/>
            <person name="Eisen J.A."/>
        </authorList>
    </citation>
    <scope>NUCLEOTIDE SEQUENCE [LARGE SCALE GENOMIC DNA]</scope>
    <source>
        <strain evidence="1 2">DSM 2985</strain>
    </source>
</reference>
<dbReference type="PATRIC" id="fig|907348.3.peg.2270"/>
<name>H7EMW5_9SPIR</name>
<dbReference type="Proteomes" id="UP000003571">
    <property type="component" value="Unassembled WGS sequence"/>
</dbReference>
<comment type="caution">
    <text evidence="1">The sequence shown here is derived from an EMBL/GenBank/DDBJ whole genome shotgun (WGS) entry which is preliminary data.</text>
</comment>
<gene>
    <name evidence="1" type="ORF">TresaDRAFT_0854</name>
</gene>
<keyword evidence="2" id="KW-1185">Reference proteome</keyword>
<dbReference type="EMBL" id="AGRW01000052">
    <property type="protein sequence ID" value="EIC01029.1"/>
    <property type="molecule type" value="Genomic_DNA"/>
</dbReference>
<dbReference type="STRING" id="907348.TresaDRAFT_0854"/>
<evidence type="ECO:0000313" key="2">
    <source>
        <dbReference type="Proteomes" id="UP000003571"/>
    </source>
</evidence>
<protein>
    <recommendedName>
        <fullName evidence="3">EcsC family protein</fullName>
    </recommendedName>
</protein>